<protein>
    <recommendedName>
        <fullName evidence="2">MORN repeat-containing protein 5</fullName>
    </recommendedName>
</protein>
<evidence type="ECO:0000256" key="4">
    <source>
        <dbReference type="ARBA" id="ARBA00022846"/>
    </source>
</evidence>
<proteinExistence type="predicted"/>
<dbReference type="OMA" id="YCRMPDR"/>
<comment type="subcellular location">
    <subcellularLocation>
        <location evidence="1">Cell projection</location>
        <location evidence="1">Cilium</location>
        <location evidence="1">Flagellum</location>
    </subcellularLocation>
</comment>
<evidence type="ECO:0000313" key="9">
    <source>
        <dbReference type="Proteomes" id="UP000041254"/>
    </source>
</evidence>
<evidence type="ECO:0000256" key="5">
    <source>
        <dbReference type="ARBA" id="ARBA00023069"/>
    </source>
</evidence>
<organism evidence="8 9">
    <name type="scientific">Vitrella brassicaformis (strain CCMP3155)</name>
    <dbReference type="NCBI Taxonomy" id="1169540"/>
    <lineage>
        <taxon>Eukaryota</taxon>
        <taxon>Sar</taxon>
        <taxon>Alveolata</taxon>
        <taxon>Colpodellida</taxon>
        <taxon>Vitrellaceae</taxon>
        <taxon>Vitrella</taxon>
    </lineage>
</organism>
<evidence type="ECO:0000256" key="6">
    <source>
        <dbReference type="ARBA" id="ARBA00023273"/>
    </source>
</evidence>
<evidence type="ECO:0000256" key="2">
    <source>
        <dbReference type="ARBA" id="ARBA00016322"/>
    </source>
</evidence>
<accession>A0A0G4EP77</accession>
<dbReference type="GO" id="GO:0031514">
    <property type="term" value="C:motile cilium"/>
    <property type="evidence" value="ECO:0007669"/>
    <property type="project" value="UniProtKB-SubCell"/>
</dbReference>
<keyword evidence="5" id="KW-0969">Cilium</keyword>
<dbReference type="PANTHER" id="PTHR46437">
    <property type="entry name" value="MORN REPEAT-CONTAINING PROTEIN 5"/>
    <property type="match status" value="1"/>
</dbReference>
<dbReference type="EMBL" id="CDMY01000276">
    <property type="protein sequence ID" value="CEL99256.1"/>
    <property type="molecule type" value="Genomic_DNA"/>
</dbReference>
<keyword evidence="4" id="KW-0282">Flagellum</keyword>
<dbReference type="Proteomes" id="UP000041254">
    <property type="component" value="Unassembled WGS sequence"/>
</dbReference>
<dbReference type="PhylomeDB" id="A0A0G4EP77"/>
<dbReference type="SMART" id="SM00698">
    <property type="entry name" value="MORN"/>
    <property type="match status" value="2"/>
</dbReference>
<keyword evidence="9" id="KW-1185">Reference proteome</keyword>
<evidence type="ECO:0000256" key="3">
    <source>
        <dbReference type="ARBA" id="ARBA00022737"/>
    </source>
</evidence>
<reference evidence="8 9" key="1">
    <citation type="submission" date="2014-11" db="EMBL/GenBank/DDBJ databases">
        <authorList>
            <person name="Zhu J."/>
            <person name="Qi W."/>
            <person name="Song R."/>
        </authorList>
    </citation>
    <scope>NUCLEOTIDE SEQUENCE [LARGE SCALE GENOMIC DNA]</scope>
</reference>
<dbReference type="PANTHER" id="PTHR46437:SF1">
    <property type="entry name" value="MORN REPEAT-CONTAINING PROTEIN 5"/>
    <property type="match status" value="1"/>
</dbReference>
<dbReference type="InterPro" id="IPR003409">
    <property type="entry name" value="MORN"/>
</dbReference>
<keyword evidence="3" id="KW-0677">Repeat</keyword>
<sequence length="220" mass="24111">MSDAQDEAREATSRTVPTPASAPTAPPPSAAPADAATVTQSTSRLSGTSYEGPLKNGWFEGSGRYRFPNGVVYEGQFHKGEFHGDGSLIYPNGGRYVAKWDRGFAVGGQYVFNDGLLYQDRGWQYLTRKDRRFYSEVLHGLQPAGNTLLTNEVPSPLIPYGCFDTGNGYFEPELGHIISYDGHDVLSVPTQDEMEWILTYCRKGFDVKVRSVHGGMAAAT</sequence>
<evidence type="ECO:0000256" key="1">
    <source>
        <dbReference type="ARBA" id="ARBA00004230"/>
    </source>
</evidence>
<dbReference type="InParanoid" id="A0A0G4EP77"/>
<dbReference type="AlphaFoldDB" id="A0A0G4EP77"/>
<dbReference type="SUPFAM" id="SSF82185">
    <property type="entry name" value="Histone H3 K4-specific methyltransferase SET7/9 N-terminal domain"/>
    <property type="match status" value="1"/>
</dbReference>
<feature type="compositionally biased region" description="Polar residues" evidence="7">
    <location>
        <begin position="40"/>
        <end position="49"/>
    </location>
</feature>
<keyword evidence="6" id="KW-0966">Cell projection</keyword>
<dbReference type="Gene3D" id="2.20.110.10">
    <property type="entry name" value="Histone H3 K4-specific methyltransferase SET7/9 N-terminal domain"/>
    <property type="match status" value="2"/>
</dbReference>
<dbReference type="InterPro" id="IPR042814">
    <property type="entry name" value="Morn5"/>
</dbReference>
<feature type="compositionally biased region" description="Low complexity" evidence="7">
    <location>
        <begin position="13"/>
        <end position="23"/>
    </location>
</feature>
<dbReference type="Pfam" id="PF02493">
    <property type="entry name" value="MORN"/>
    <property type="match status" value="2"/>
</dbReference>
<name>A0A0G4EP77_VITBC</name>
<evidence type="ECO:0000256" key="7">
    <source>
        <dbReference type="SAM" id="MobiDB-lite"/>
    </source>
</evidence>
<feature type="compositionally biased region" description="Basic and acidic residues" evidence="7">
    <location>
        <begin position="1"/>
        <end position="12"/>
    </location>
</feature>
<evidence type="ECO:0000313" key="8">
    <source>
        <dbReference type="EMBL" id="CEL99256.1"/>
    </source>
</evidence>
<feature type="region of interest" description="Disordered" evidence="7">
    <location>
        <begin position="1"/>
        <end position="49"/>
    </location>
</feature>
<dbReference type="OrthoDB" id="288868at2759"/>
<gene>
    <name evidence="8" type="ORF">Vbra_12539</name>
</gene>
<dbReference type="VEuPathDB" id="CryptoDB:Vbra_12539"/>